<keyword evidence="3" id="KW-1185">Reference proteome</keyword>
<proteinExistence type="predicted"/>
<feature type="region of interest" description="Disordered" evidence="1">
    <location>
        <begin position="1"/>
        <end position="21"/>
    </location>
</feature>
<dbReference type="KEGG" id="glz:GLAREA_04563"/>
<evidence type="ECO:0000256" key="1">
    <source>
        <dbReference type="SAM" id="MobiDB-lite"/>
    </source>
</evidence>
<name>S3CMT8_GLAL2</name>
<dbReference type="GeneID" id="19463618"/>
<reference evidence="2 3" key="1">
    <citation type="journal article" date="2013" name="BMC Genomics">
        <title>Genomics-driven discovery of the pneumocandin biosynthetic gene cluster in the fungus Glarea lozoyensis.</title>
        <authorList>
            <person name="Chen L."/>
            <person name="Yue Q."/>
            <person name="Zhang X."/>
            <person name="Xiang M."/>
            <person name="Wang C."/>
            <person name="Li S."/>
            <person name="Che Y."/>
            <person name="Ortiz-Lopez F.J."/>
            <person name="Bills G.F."/>
            <person name="Liu X."/>
            <person name="An Z."/>
        </authorList>
    </citation>
    <scope>NUCLEOTIDE SEQUENCE [LARGE SCALE GENOMIC DNA]</scope>
    <source>
        <strain evidence="3">ATCC 20868 / MF5171</strain>
    </source>
</reference>
<evidence type="ECO:0000313" key="2">
    <source>
        <dbReference type="EMBL" id="EPE27772.1"/>
    </source>
</evidence>
<dbReference type="EMBL" id="KE145369">
    <property type="protein sequence ID" value="EPE27772.1"/>
    <property type="molecule type" value="Genomic_DNA"/>
</dbReference>
<accession>S3CMT8</accession>
<dbReference type="AlphaFoldDB" id="S3CMT8"/>
<protein>
    <submittedName>
        <fullName evidence="2">Uncharacterized protein</fullName>
    </submittedName>
</protein>
<gene>
    <name evidence="2" type="ORF">GLAREA_04563</name>
</gene>
<dbReference type="HOGENOM" id="CLU_1678067_0_0_1"/>
<evidence type="ECO:0000313" key="3">
    <source>
        <dbReference type="Proteomes" id="UP000016922"/>
    </source>
</evidence>
<sequence length="157" mass="17445">MYPRGPPFQRRHPPSFMERHPGMSPMNMPMHPAHQRPCHHIEHMQHEQAVRDAQMMEDMDMRRRLRNQAMLEARGLLPAGLDLTNPNDFLVAIESLAQHGDPDALAMADDIAESGKVALAYHMGISVDMIGDLDIGGGGGGGYGFEGEGVAEERHYH</sequence>
<dbReference type="RefSeq" id="XP_008085131.1">
    <property type="nucleotide sequence ID" value="XM_008086940.1"/>
</dbReference>
<dbReference type="Proteomes" id="UP000016922">
    <property type="component" value="Unassembled WGS sequence"/>
</dbReference>
<organism evidence="2 3">
    <name type="scientific">Glarea lozoyensis (strain ATCC 20868 / MF5171)</name>
    <dbReference type="NCBI Taxonomy" id="1116229"/>
    <lineage>
        <taxon>Eukaryota</taxon>
        <taxon>Fungi</taxon>
        <taxon>Dikarya</taxon>
        <taxon>Ascomycota</taxon>
        <taxon>Pezizomycotina</taxon>
        <taxon>Leotiomycetes</taxon>
        <taxon>Helotiales</taxon>
        <taxon>Helotiaceae</taxon>
        <taxon>Glarea</taxon>
    </lineage>
</organism>